<evidence type="ECO:0000313" key="3">
    <source>
        <dbReference type="EMBL" id="SUX44052.1"/>
    </source>
</evidence>
<dbReference type="InterPro" id="IPR016047">
    <property type="entry name" value="M23ase_b-sheet_dom"/>
</dbReference>
<dbReference type="KEGG" id="cil:EG358_08600"/>
<keyword evidence="4" id="KW-1185">Reference proteome</keyword>
<sequence>MRASIRVFAVLFFVLFHSLITAQFNTITRSPERSDNIFKGIEKGHSKTEEKHPKTRFRILNSGKKAGLQKEIDSLKVLLSRSQGLETDVGKVDFKKIEDSLIKTIREKVKQLIPVYSPGKPILKSEMIEDAFNDARLYVKIAMPLGNKLRITSGFGTRIHPLSGRFKIHKGVDLKANYENVYSVMDGYVVASGWDRNGGGNYLRIKHSESFVTSYLHLSKIYYRAGEFVKAGYIIGKSGSSGNSTGPHLHFSVTENGKHINPIHFLNDLIKANNLISNHNIL</sequence>
<dbReference type="InterPro" id="IPR011055">
    <property type="entry name" value="Dup_hybrid_motif"/>
</dbReference>
<evidence type="ECO:0000259" key="1">
    <source>
        <dbReference type="Pfam" id="PF01551"/>
    </source>
</evidence>
<dbReference type="GeneID" id="303673756"/>
<gene>
    <name evidence="3" type="ORF">NCTC13560_02336</name>
    <name evidence="2" type="ORF">SAMN05421682_110156</name>
</gene>
<dbReference type="PANTHER" id="PTHR21666">
    <property type="entry name" value="PEPTIDASE-RELATED"/>
    <property type="match status" value="1"/>
</dbReference>
<accession>A0A381FD80</accession>
<reference evidence="3 5" key="2">
    <citation type="submission" date="2018-06" db="EMBL/GenBank/DDBJ databases">
        <authorList>
            <consortium name="Pathogen Informatics"/>
            <person name="Doyle S."/>
        </authorList>
    </citation>
    <scope>NUCLEOTIDE SEQUENCE [LARGE SCALE GENOMIC DNA]</scope>
    <source>
        <strain evidence="3 5">NCTC13560</strain>
    </source>
</reference>
<dbReference type="SUPFAM" id="SSF51261">
    <property type="entry name" value="Duplicated hybrid motif"/>
    <property type="match status" value="1"/>
</dbReference>
<dbReference type="EMBL" id="FTMF01000010">
    <property type="protein sequence ID" value="SIQ95998.1"/>
    <property type="molecule type" value="Genomic_DNA"/>
</dbReference>
<dbReference type="Proteomes" id="UP000255231">
    <property type="component" value="Unassembled WGS sequence"/>
</dbReference>
<dbReference type="InterPro" id="IPR050570">
    <property type="entry name" value="Cell_wall_metabolism_enzyme"/>
</dbReference>
<dbReference type="Gene3D" id="2.70.70.10">
    <property type="entry name" value="Glucose Permease (Domain IIA)"/>
    <property type="match status" value="1"/>
</dbReference>
<dbReference type="CDD" id="cd12797">
    <property type="entry name" value="M23_peptidase"/>
    <property type="match status" value="1"/>
</dbReference>
<dbReference type="EMBL" id="UFVS01000001">
    <property type="protein sequence ID" value="SUX44052.1"/>
    <property type="molecule type" value="Genomic_DNA"/>
</dbReference>
<dbReference type="RefSeq" id="WP_076561665.1">
    <property type="nucleotide sequence ID" value="NZ_CP033929.1"/>
</dbReference>
<feature type="domain" description="M23ase beta-sheet core" evidence="1">
    <location>
        <begin position="168"/>
        <end position="262"/>
    </location>
</feature>
<dbReference type="Pfam" id="PF01551">
    <property type="entry name" value="Peptidase_M23"/>
    <property type="match status" value="1"/>
</dbReference>
<dbReference type="PANTHER" id="PTHR21666:SF270">
    <property type="entry name" value="MUREIN HYDROLASE ACTIVATOR ENVC"/>
    <property type="match status" value="1"/>
</dbReference>
<evidence type="ECO:0000313" key="2">
    <source>
        <dbReference type="EMBL" id="SIQ95998.1"/>
    </source>
</evidence>
<protein>
    <submittedName>
        <fullName evidence="3">Glycyl-glycine endopeptidase ALE-1</fullName>
        <ecNumber evidence="3">3.4.24.75</ecNumber>
    </submittedName>
    <submittedName>
        <fullName evidence="2">Murein DD-endopeptidase MepM and murein hydrolase activator NlpD, contain LysM domain</fullName>
    </submittedName>
</protein>
<evidence type="ECO:0000313" key="5">
    <source>
        <dbReference type="Proteomes" id="UP000255231"/>
    </source>
</evidence>
<organism evidence="3 5">
    <name type="scientific">Chryseobacterium indoltheticum</name>
    <dbReference type="NCBI Taxonomy" id="254"/>
    <lineage>
        <taxon>Bacteria</taxon>
        <taxon>Pseudomonadati</taxon>
        <taxon>Bacteroidota</taxon>
        <taxon>Flavobacteriia</taxon>
        <taxon>Flavobacteriales</taxon>
        <taxon>Weeksellaceae</taxon>
        <taxon>Chryseobacterium group</taxon>
        <taxon>Chryseobacterium</taxon>
    </lineage>
</organism>
<dbReference type="Proteomes" id="UP000185725">
    <property type="component" value="Unassembled WGS sequence"/>
</dbReference>
<dbReference type="OrthoDB" id="9810477at2"/>
<dbReference type="GO" id="GO:0004222">
    <property type="term" value="F:metalloendopeptidase activity"/>
    <property type="evidence" value="ECO:0007669"/>
    <property type="project" value="TreeGrafter"/>
</dbReference>
<dbReference type="AlphaFoldDB" id="A0A381FD80"/>
<name>A0A381FD80_9FLAO</name>
<proteinExistence type="predicted"/>
<dbReference type="EC" id="3.4.24.75" evidence="3"/>
<reference evidence="2 4" key="1">
    <citation type="submission" date="2017-01" db="EMBL/GenBank/DDBJ databases">
        <authorList>
            <person name="Varghese N."/>
            <person name="Submissions S."/>
        </authorList>
    </citation>
    <scope>NUCLEOTIDE SEQUENCE [LARGE SCALE GENOMIC DNA]</scope>
    <source>
        <strain evidence="2 4">ATCC 27950</strain>
    </source>
</reference>
<evidence type="ECO:0000313" key="4">
    <source>
        <dbReference type="Proteomes" id="UP000185725"/>
    </source>
</evidence>
<keyword evidence="3" id="KW-0378">Hydrolase</keyword>